<protein>
    <submittedName>
        <fullName evidence="7">DUF92 domain-containing protein</fullName>
    </submittedName>
</protein>
<evidence type="ECO:0000256" key="3">
    <source>
        <dbReference type="ARBA" id="ARBA00022692"/>
    </source>
</evidence>
<evidence type="ECO:0000256" key="4">
    <source>
        <dbReference type="ARBA" id="ARBA00022989"/>
    </source>
</evidence>
<feature type="transmembrane region" description="Helical" evidence="6">
    <location>
        <begin position="6"/>
        <end position="22"/>
    </location>
</feature>
<dbReference type="AlphaFoldDB" id="A0A7C4D419"/>
<dbReference type="Pfam" id="PF01940">
    <property type="entry name" value="DUF92"/>
    <property type="match status" value="1"/>
</dbReference>
<feature type="transmembrane region" description="Helical" evidence="6">
    <location>
        <begin position="192"/>
        <end position="216"/>
    </location>
</feature>
<gene>
    <name evidence="7" type="ORF">ENU21_00090</name>
</gene>
<evidence type="ECO:0000256" key="1">
    <source>
        <dbReference type="ARBA" id="ARBA00004141"/>
    </source>
</evidence>
<keyword evidence="3 6" id="KW-0812">Transmembrane</keyword>
<name>A0A7C4D419_THEPE</name>
<comment type="similarity">
    <text evidence="2">Belongs to the TMEM19 family.</text>
</comment>
<evidence type="ECO:0000256" key="2">
    <source>
        <dbReference type="ARBA" id="ARBA00009012"/>
    </source>
</evidence>
<dbReference type="GO" id="GO:0016020">
    <property type="term" value="C:membrane"/>
    <property type="evidence" value="ECO:0007669"/>
    <property type="project" value="UniProtKB-SubCell"/>
</dbReference>
<feature type="transmembrane region" description="Helical" evidence="6">
    <location>
        <begin position="86"/>
        <end position="106"/>
    </location>
</feature>
<sequence length="272" mass="27641">MQSVLESFAMGVAVGIPLAVLARSRRSLDRGAAVLSVLFSGLYMLMGPAFFACSLAFFFSSSAVTKIGYSAKKAKGSAEKEAGRSAAQVVGAGGVAAALSILFVAAPEAMKKQVLTAALAAISASNADTWAAEIGSLSRERPRLITRPRVFVEPGTSGGVTLLGELGSVAGSALIALTFLLATSALGSPASAAQLVLVFLLGWLGELLDSIIGATLQRKFYCPRCSVLTDKEVHGCGSPAKLAGGFTQVTNEVTNVIATGAVSLLGFLAAAP</sequence>
<comment type="subcellular location">
    <subcellularLocation>
        <location evidence="1">Membrane</location>
        <topology evidence="1">Multi-pass membrane protein</topology>
    </subcellularLocation>
</comment>
<organism evidence="7">
    <name type="scientific">Thermofilum pendens</name>
    <dbReference type="NCBI Taxonomy" id="2269"/>
    <lineage>
        <taxon>Archaea</taxon>
        <taxon>Thermoproteota</taxon>
        <taxon>Thermoprotei</taxon>
        <taxon>Thermofilales</taxon>
        <taxon>Thermofilaceae</taxon>
        <taxon>Thermofilum</taxon>
    </lineage>
</organism>
<dbReference type="EMBL" id="DTBQ01000004">
    <property type="protein sequence ID" value="HGM46138.1"/>
    <property type="molecule type" value="Genomic_DNA"/>
</dbReference>
<keyword evidence="5 6" id="KW-0472">Membrane</keyword>
<reference evidence="7" key="1">
    <citation type="journal article" date="2020" name="mSystems">
        <title>Genome- and Community-Level Interaction Insights into Carbon Utilization and Element Cycling Functions of Hydrothermarchaeota in Hydrothermal Sediment.</title>
        <authorList>
            <person name="Zhou Z."/>
            <person name="Liu Y."/>
            <person name="Xu W."/>
            <person name="Pan J."/>
            <person name="Luo Z.H."/>
            <person name="Li M."/>
        </authorList>
    </citation>
    <scope>NUCLEOTIDE SEQUENCE</scope>
    <source>
        <strain evidence="7">SpSt-649</strain>
    </source>
</reference>
<feature type="transmembrane region" description="Helical" evidence="6">
    <location>
        <begin position="34"/>
        <end position="59"/>
    </location>
</feature>
<dbReference type="InterPro" id="IPR002794">
    <property type="entry name" value="DUF92_TMEM19"/>
</dbReference>
<keyword evidence="4 6" id="KW-1133">Transmembrane helix</keyword>
<evidence type="ECO:0000256" key="5">
    <source>
        <dbReference type="ARBA" id="ARBA00023136"/>
    </source>
</evidence>
<evidence type="ECO:0000313" key="7">
    <source>
        <dbReference type="EMBL" id="HGM46138.1"/>
    </source>
</evidence>
<dbReference type="PANTHER" id="PTHR13353">
    <property type="entry name" value="TRANSMEMBRANE PROTEIN 19"/>
    <property type="match status" value="1"/>
</dbReference>
<accession>A0A7C4D419</accession>
<dbReference type="PANTHER" id="PTHR13353:SF5">
    <property type="entry name" value="TRANSMEMBRANE PROTEIN 19"/>
    <property type="match status" value="1"/>
</dbReference>
<proteinExistence type="inferred from homology"/>
<comment type="caution">
    <text evidence="7">The sequence shown here is derived from an EMBL/GenBank/DDBJ whole genome shotgun (WGS) entry which is preliminary data.</text>
</comment>
<feature type="transmembrane region" description="Helical" evidence="6">
    <location>
        <begin position="166"/>
        <end position="186"/>
    </location>
</feature>
<evidence type="ECO:0000256" key="6">
    <source>
        <dbReference type="SAM" id="Phobius"/>
    </source>
</evidence>